<comment type="similarity">
    <text evidence="3">Belongs to the phosphoglycerate mutase family.</text>
</comment>
<keyword evidence="1" id="KW-0324">Glycolysis</keyword>
<reference evidence="4" key="1">
    <citation type="submission" date="2024-02" db="EMBL/GenBank/DDBJ databases">
        <authorList>
            <consortium name="ELIXIR-Norway"/>
            <consortium name="Elixir Norway"/>
        </authorList>
    </citation>
    <scope>NUCLEOTIDE SEQUENCE</scope>
</reference>
<dbReference type="InterPro" id="IPR050275">
    <property type="entry name" value="PGM_Phosphatase"/>
</dbReference>
<evidence type="ECO:0000256" key="3">
    <source>
        <dbReference type="ARBA" id="ARBA00038362"/>
    </source>
</evidence>
<dbReference type="CDD" id="cd07067">
    <property type="entry name" value="HP_PGM_like"/>
    <property type="match status" value="1"/>
</dbReference>
<keyword evidence="2" id="KW-0413">Isomerase</keyword>
<dbReference type="SUPFAM" id="SSF53254">
    <property type="entry name" value="Phosphoglycerate mutase-like"/>
    <property type="match status" value="1"/>
</dbReference>
<accession>A0ABP0U426</accession>
<evidence type="ECO:0000313" key="4">
    <source>
        <dbReference type="EMBL" id="CAK9211828.1"/>
    </source>
</evidence>
<dbReference type="PROSITE" id="PS00175">
    <property type="entry name" value="PG_MUTASE"/>
    <property type="match status" value="1"/>
</dbReference>
<gene>
    <name evidence="4" type="ORF">CSSPTR1EN2_LOCUS11058</name>
</gene>
<dbReference type="InterPro" id="IPR013078">
    <property type="entry name" value="His_Pase_superF_clade-1"/>
</dbReference>
<dbReference type="PANTHER" id="PTHR48100:SF1">
    <property type="entry name" value="HISTIDINE PHOSPHATASE FAMILY PROTEIN-RELATED"/>
    <property type="match status" value="1"/>
</dbReference>
<sequence length="273" mass="30826">MTDDMPASASFPEASLYPVHRCKVIHVVRHGQASHNVAGEVDRANYMRPEFEDANLTSLGWQQAETLHQHVERTHISVELVVMSPLLRAMQTAVAVWASGALQEGEAMNSALMLNGVGSSQHASISSVGAPLFVANEWCREMHGMHPCDKRRKISFYKTQFPAIDFSEVATDEDTWWEPDYRETPDQVRNRARVFVKWLLDRKESQIAVVSHSGFITNMLQLFGYDCSGVIQNELHQHFQNCEMRSFLISDRMATTKPKKATTDFTGGRSFGH</sequence>
<protein>
    <recommendedName>
        <fullName evidence="6">Phosphoglycerate mutase-like protein</fullName>
    </recommendedName>
</protein>
<dbReference type="Pfam" id="PF00300">
    <property type="entry name" value="His_Phos_1"/>
    <property type="match status" value="2"/>
</dbReference>
<proteinExistence type="inferred from homology"/>
<dbReference type="SMART" id="SM00855">
    <property type="entry name" value="PGAM"/>
    <property type="match status" value="1"/>
</dbReference>
<dbReference type="PANTHER" id="PTHR48100">
    <property type="entry name" value="BROAD-SPECIFICITY PHOSPHATASE YOR283W-RELATED"/>
    <property type="match status" value="1"/>
</dbReference>
<name>A0ABP0U426_9BRYO</name>
<evidence type="ECO:0000256" key="2">
    <source>
        <dbReference type="ARBA" id="ARBA00023235"/>
    </source>
</evidence>
<evidence type="ECO:0000256" key="1">
    <source>
        <dbReference type="ARBA" id="ARBA00023152"/>
    </source>
</evidence>
<keyword evidence="5" id="KW-1185">Reference proteome</keyword>
<dbReference type="InterPro" id="IPR029033">
    <property type="entry name" value="His_PPase_superfam"/>
</dbReference>
<evidence type="ECO:0008006" key="6">
    <source>
        <dbReference type="Google" id="ProtNLM"/>
    </source>
</evidence>
<dbReference type="EMBL" id="OZ019910">
    <property type="protein sequence ID" value="CAK9211828.1"/>
    <property type="molecule type" value="Genomic_DNA"/>
</dbReference>
<organism evidence="4 5">
    <name type="scientific">Sphagnum troendelagicum</name>
    <dbReference type="NCBI Taxonomy" id="128251"/>
    <lineage>
        <taxon>Eukaryota</taxon>
        <taxon>Viridiplantae</taxon>
        <taxon>Streptophyta</taxon>
        <taxon>Embryophyta</taxon>
        <taxon>Bryophyta</taxon>
        <taxon>Sphagnophytina</taxon>
        <taxon>Sphagnopsida</taxon>
        <taxon>Sphagnales</taxon>
        <taxon>Sphagnaceae</taxon>
        <taxon>Sphagnum</taxon>
    </lineage>
</organism>
<dbReference type="InterPro" id="IPR001345">
    <property type="entry name" value="PG/BPGM_mutase_AS"/>
</dbReference>
<dbReference type="Proteomes" id="UP001497512">
    <property type="component" value="Chromosome 18"/>
</dbReference>
<dbReference type="Gene3D" id="3.40.50.1240">
    <property type="entry name" value="Phosphoglycerate mutase-like"/>
    <property type="match status" value="1"/>
</dbReference>
<evidence type="ECO:0000313" key="5">
    <source>
        <dbReference type="Proteomes" id="UP001497512"/>
    </source>
</evidence>